<proteinExistence type="predicted"/>
<dbReference type="VEuPathDB" id="ToxoDB:cyc_02278"/>
<name>A0A1D3D4N8_9EIME</name>
<feature type="compositionally biased region" description="Polar residues" evidence="1">
    <location>
        <begin position="19"/>
        <end position="34"/>
    </location>
</feature>
<reference evidence="2 3" key="1">
    <citation type="journal article" date="2016" name="BMC Genomics">
        <title>Comparative genomics reveals Cyclospora cayetanensis possesses coccidia-like metabolism and invasion components but unique surface antigens.</title>
        <authorList>
            <person name="Liu S."/>
            <person name="Wang L."/>
            <person name="Zheng H."/>
            <person name="Xu Z."/>
            <person name="Roellig D.M."/>
            <person name="Li N."/>
            <person name="Frace M.A."/>
            <person name="Tang K."/>
            <person name="Arrowood M.J."/>
            <person name="Moss D.M."/>
            <person name="Zhang L."/>
            <person name="Feng Y."/>
            <person name="Xiao L."/>
        </authorList>
    </citation>
    <scope>NUCLEOTIDE SEQUENCE [LARGE SCALE GENOMIC DNA]</scope>
    <source>
        <strain evidence="2 3">CHN_HEN01</strain>
    </source>
</reference>
<sequence length="120" mass="13185">MSTQSNHVWSRTAPPSDVASFTTLQPRQGSGQSLDVPSLLSKQLALPGLDLVAQVPRLLHDPAILDYKILVLTIEAVAHVQEVSMRSFGARGHSGFPLKKFRTSGRRRPAQAYVKRLVKT</sequence>
<dbReference type="EMBL" id="JROU02000749">
    <property type="protein sequence ID" value="OEH78408.1"/>
    <property type="molecule type" value="Genomic_DNA"/>
</dbReference>
<evidence type="ECO:0000313" key="3">
    <source>
        <dbReference type="Proteomes" id="UP000095192"/>
    </source>
</evidence>
<organism evidence="2 3">
    <name type="scientific">Cyclospora cayetanensis</name>
    <dbReference type="NCBI Taxonomy" id="88456"/>
    <lineage>
        <taxon>Eukaryota</taxon>
        <taxon>Sar</taxon>
        <taxon>Alveolata</taxon>
        <taxon>Apicomplexa</taxon>
        <taxon>Conoidasida</taxon>
        <taxon>Coccidia</taxon>
        <taxon>Eucoccidiorida</taxon>
        <taxon>Eimeriorina</taxon>
        <taxon>Eimeriidae</taxon>
        <taxon>Cyclospora</taxon>
    </lineage>
</organism>
<evidence type="ECO:0000256" key="1">
    <source>
        <dbReference type="SAM" id="MobiDB-lite"/>
    </source>
</evidence>
<dbReference type="Proteomes" id="UP000095192">
    <property type="component" value="Unassembled WGS sequence"/>
</dbReference>
<accession>A0A1D3D4N8</accession>
<feature type="region of interest" description="Disordered" evidence="1">
    <location>
        <begin position="1"/>
        <end position="34"/>
    </location>
</feature>
<dbReference type="InParanoid" id="A0A1D3D4N8"/>
<dbReference type="AlphaFoldDB" id="A0A1D3D4N8"/>
<keyword evidence="3" id="KW-1185">Reference proteome</keyword>
<gene>
    <name evidence="2" type="ORF">cyc_02278</name>
</gene>
<protein>
    <submittedName>
        <fullName evidence="2">Uncharacterized protein</fullName>
    </submittedName>
</protein>
<comment type="caution">
    <text evidence="2">The sequence shown here is derived from an EMBL/GenBank/DDBJ whole genome shotgun (WGS) entry which is preliminary data.</text>
</comment>
<evidence type="ECO:0000313" key="2">
    <source>
        <dbReference type="EMBL" id="OEH78408.1"/>
    </source>
</evidence>